<evidence type="ECO:0000313" key="4">
    <source>
        <dbReference type="Proteomes" id="UP000449547"/>
    </source>
</evidence>
<feature type="domain" description="DUF1279" evidence="2">
    <location>
        <begin position="49"/>
        <end position="170"/>
    </location>
</feature>
<dbReference type="VEuPathDB" id="FungiDB:DIURU_003852"/>
<evidence type="ECO:0000313" key="3">
    <source>
        <dbReference type="EMBL" id="KAA8900429.1"/>
    </source>
</evidence>
<keyword evidence="4" id="KW-1185">Reference proteome</keyword>
<dbReference type="RefSeq" id="XP_034011429.1">
    <property type="nucleotide sequence ID" value="XM_034156660.1"/>
</dbReference>
<dbReference type="Proteomes" id="UP000449547">
    <property type="component" value="Unassembled WGS sequence"/>
</dbReference>
<dbReference type="OMA" id="FSAWRRN"/>
<organism evidence="3 4">
    <name type="scientific">Diutina rugosa</name>
    <name type="common">Yeast</name>
    <name type="synonym">Candida rugosa</name>
    <dbReference type="NCBI Taxonomy" id="5481"/>
    <lineage>
        <taxon>Eukaryota</taxon>
        <taxon>Fungi</taxon>
        <taxon>Dikarya</taxon>
        <taxon>Ascomycota</taxon>
        <taxon>Saccharomycotina</taxon>
        <taxon>Pichiomycetes</taxon>
        <taxon>Debaryomycetaceae</taxon>
        <taxon>Diutina</taxon>
    </lineage>
</organism>
<dbReference type="EMBL" id="SWFT01000112">
    <property type="protein sequence ID" value="KAA8900429.1"/>
    <property type="molecule type" value="Genomic_DNA"/>
</dbReference>
<dbReference type="PANTHER" id="PTHR21377:SF0">
    <property type="entry name" value="PROTEIN FAM210B, MITOCHONDRIAL"/>
    <property type="match status" value="1"/>
</dbReference>
<comment type="caution">
    <text evidence="3">The sequence shown here is derived from an EMBL/GenBank/DDBJ whole genome shotgun (WGS) entry which is preliminary data.</text>
</comment>
<accession>A0A642URL2</accession>
<dbReference type="InterPro" id="IPR045866">
    <property type="entry name" value="FAM210A/B-like"/>
</dbReference>
<reference evidence="3 4" key="1">
    <citation type="submission" date="2019-07" db="EMBL/GenBank/DDBJ databases">
        <title>Genome assembly of two rare yeast pathogens: Diutina rugosa and Trichomonascus ciferrii.</title>
        <authorList>
            <person name="Mixao V."/>
            <person name="Saus E."/>
            <person name="Hansen A."/>
            <person name="Lass-Flor C."/>
            <person name="Gabaldon T."/>
        </authorList>
    </citation>
    <scope>NUCLEOTIDE SEQUENCE [LARGE SCALE GENOMIC DNA]</scope>
    <source>
        <strain evidence="3 4">CBS 613</strain>
    </source>
</reference>
<dbReference type="Pfam" id="PF06916">
    <property type="entry name" value="FAM210A-B_dom"/>
    <property type="match status" value="1"/>
</dbReference>
<name>A0A642URL2_DIURU</name>
<dbReference type="InterPro" id="IPR009688">
    <property type="entry name" value="FAM210A/B-like_dom"/>
</dbReference>
<dbReference type="GO" id="GO:0005739">
    <property type="term" value="C:mitochondrion"/>
    <property type="evidence" value="ECO:0007669"/>
    <property type="project" value="TreeGrafter"/>
</dbReference>
<proteinExistence type="predicted"/>
<sequence>MMRSWLFAGSPVRLMTRGVRQSFRHSFRNSFRYQSTQSSGQSAPKKGRSLKDLMKEYGYSALGVYLGLSMIDLPLCYLLVHSQGKDEIEYYENKVKQKFGYGMSDDELKAKQAREQAESAKEEQQKTEDTESGVVAFVKRHFSWTEFAIAYGIHKSLIFIRVPLCAAITPSIVKILRGWGFKIGSGTSAAVAKGKFKDAAGKVQDYTASSPQFGQPAGKRKWWWFF</sequence>
<dbReference type="PANTHER" id="PTHR21377">
    <property type="entry name" value="PROTEIN FAM210B, MITOCHONDRIAL"/>
    <property type="match status" value="1"/>
</dbReference>
<dbReference type="OrthoDB" id="426386at2759"/>
<gene>
    <name evidence="3" type="ORF">DIURU_003852</name>
</gene>
<dbReference type="GeneID" id="54782503"/>
<keyword evidence="1" id="KW-0175">Coiled coil</keyword>
<evidence type="ECO:0000256" key="1">
    <source>
        <dbReference type="SAM" id="Coils"/>
    </source>
</evidence>
<protein>
    <recommendedName>
        <fullName evidence="2">DUF1279 domain-containing protein</fullName>
    </recommendedName>
</protein>
<feature type="coiled-coil region" evidence="1">
    <location>
        <begin position="103"/>
        <end position="130"/>
    </location>
</feature>
<evidence type="ECO:0000259" key="2">
    <source>
        <dbReference type="Pfam" id="PF06916"/>
    </source>
</evidence>
<dbReference type="AlphaFoldDB" id="A0A642URL2"/>